<comment type="catalytic activity">
    <reaction evidence="9">
        <text>UTP + L-glutamine + ATP + H2O = CTP + L-glutamate + ADP + phosphate + 2 H(+)</text>
        <dbReference type="Rhea" id="RHEA:26426"/>
        <dbReference type="ChEBI" id="CHEBI:15377"/>
        <dbReference type="ChEBI" id="CHEBI:15378"/>
        <dbReference type="ChEBI" id="CHEBI:29985"/>
        <dbReference type="ChEBI" id="CHEBI:30616"/>
        <dbReference type="ChEBI" id="CHEBI:37563"/>
        <dbReference type="ChEBI" id="CHEBI:43474"/>
        <dbReference type="ChEBI" id="CHEBI:46398"/>
        <dbReference type="ChEBI" id="CHEBI:58359"/>
        <dbReference type="ChEBI" id="CHEBI:456216"/>
        <dbReference type="EC" id="6.3.4.2"/>
    </reaction>
</comment>
<dbReference type="FunFam" id="3.40.50.880:FF:000002">
    <property type="entry name" value="CTP synthase"/>
    <property type="match status" value="1"/>
</dbReference>
<dbReference type="EC" id="6.3.4.2" evidence="3"/>
<dbReference type="InterPro" id="IPR004468">
    <property type="entry name" value="CTP_synthase"/>
</dbReference>
<evidence type="ECO:0000313" key="12">
    <source>
        <dbReference type="EMBL" id="PIS22440.1"/>
    </source>
</evidence>
<dbReference type="InterPro" id="IPR029062">
    <property type="entry name" value="Class_I_gatase-like"/>
</dbReference>
<keyword evidence="6" id="KW-0067">ATP-binding</keyword>
<dbReference type="Gene3D" id="3.40.50.880">
    <property type="match status" value="1"/>
</dbReference>
<dbReference type="InterPro" id="IPR017926">
    <property type="entry name" value="GATASE"/>
</dbReference>
<feature type="domain" description="Glutamine amidotransferase" evidence="10">
    <location>
        <begin position="310"/>
        <end position="551"/>
    </location>
</feature>
<dbReference type="PROSITE" id="PS51273">
    <property type="entry name" value="GATASE_TYPE_1"/>
    <property type="match status" value="1"/>
</dbReference>
<evidence type="ECO:0000256" key="9">
    <source>
        <dbReference type="ARBA" id="ARBA00047781"/>
    </source>
</evidence>
<evidence type="ECO:0000256" key="8">
    <source>
        <dbReference type="ARBA" id="ARBA00022975"/>
    </source>
</evidence>
<dbReference type="EMBL" id="PEYU01000040">
    <property type="protein sequence ID" value="PIS22440.1"/>
    <property type="molecule type" value="Genomic_DNA"/>
</dbReference>
<comment type="pathway">
    <text evidence="1">Pyrimidine metabolism; CTP biosynthesis via de novo pathway; CTP from UDP: step 2/2.</text>
</comment>
<evidence type="ECO:0000313" key="13">
    <source>
        <dbReference type="Proteomes" id="UP000231252"/>
    </source>
</evidence>
<dbReference type="SUPFAM" id="SSF52540">
    <property type="entry name" value="P-loop containing nucleoside triphosphate hydrolases"/>
    <property type="match status" value="1"/>
</dbReference>
<keyword evidence="4" id="KW-0436">Ligase</keyword>
<name>A0A2H0XBX2_UNCKA</name>
<dbReference type="CDD" id="cd01746">
    <property type="entry name" value="GATase1_CTP_Synthase"/>
    <property type="match status" value="1"/>
</dbReference>
<organism evidence="12 13">
    <name type="scientific">candidate division WWE3 bacterium CG08_land_8_20_14_0_20_41_10</name>
    <dbReference type="NCBI Taxonomy" id="1975085"/>
    <lineage>
        <taxon>Bacteria</taxon>
        <taxon>Katanobacteria</taxon>
    </lineage>
</organism>
<evidence type="ECO:0000256" key="5">
    <source>
        <dbReference type="ARBA" id="ARBA00022741"/>
    </source>
</evidence>
<dbReference type="NCBIfam" id="NF003792">
    <property type="entry name" value="PRK05380.1"/>
    <property type="match status" value="1"/>
</dbReference>
<reference evidence="13" key="1">
    <citation type="submission" date="2017-09" db="EMBL/GenBank/DDBJ databases">
        <title>Depth-based differentiation of microbial function through sediment-hosted aquifers and enrichment of novel symbionts in the deep terrestrial subsurface.</title>
        <authorList>
            <person name="Probst A.J."/>
            <person name="Ladd B."/>
            <person name="Jarett J.K."/>
            <person name="Geller-Mcgrath D.E."/>
            <person name="Sieber C.M.K."/>
            <person name="Emerson J.B."/>
            <person name="Anantharaman K."/>
            <person name="Thomas B.C."/>
            <person name="Malmstrom R."/>
            <person name="Stieglmeier M."/>
            <person name="Klingl A."/>
            <person name="Woyke T."/>
            <person name="Ryan C.M."/>
            <person name="Banfield J.F."/>
        </authorList>
    </citation>
    <scope>NUCLEOTIDE SEQUENCE [LARGE SCALE GENOMIC DNA]</scope>
</reference>
<evidence type="ECO:0000256" key="4">
    <source>
        <dbReference type="ARBA" id="ARBA00022598"/>
    </source>
</evidence>
<dbReference type="Gene3D" id="3.40.50.300">
    <property type="entry name" value="P-loop containing nucleotide triphosphate hydrolases"/>
    <property type="match status" value="1"/>
</dbReference>
<sequence>MANTKYIFVSGGVISGLGKGITTASLALLFKSSGYKVAPLKSDMYLNMDAGTMNPLEHGEVFVTDDGVETDEDLGHYERFLGQSLSGRLNYLTMGQIYHDVIKRERALEYQGKCVEGQIHIPEEIIRRIKEVGKGNEMVIVEVGGTVGEYQNVMFYEAIRRLMHQEPDDTTLVHVVYLPVPKFLGEMKSKPAQASIYELYKLGIHPDFVVCRSEIGIDAKRKHTISFNTGVREDNIISTPDLDCVYKVPLVLRDQELHVKLQKRLGLEVRPLKLNDWEKFAENLELTKKNGKEIKVAIAGKYFASGDYVLEDSYVCVVEAVKHACWKLGYKPAIQWFNIEDFEDDTKCDNLEKTIKNEYHGIIIPQGWGSRGVEGKIRAVEFARKEKIPFLGLCFGMQMAVIEYARNVLGLKNANTLEADPKTPDPVIYIMPEQEKYLKAKNYGGTIRLGSWPCKVMRGSIIEESYTKYALDAISDGVINERHRHRYEVNNDYKKALVDAGLVFSGTSPDGKLAEAIELNRLIHPFFVGTQFHPEYKSRPLSPHPLFCAFITSCSARTFSKLPASAGSC</sequence>
<evidence type="ECO:0000256" key="7">
    <source>
        <dbReference type="ARBA" id="ARBA00022962"/>
    </source>
</evidence>
<dbReference type="Proteomes" id="UP000231252">
    <property type="component" value="Unassembled WGS sequence"/>
</dbReference>
<dbReference type="NCBIfam" id="TIGR00337">
    <property type="entry name" value="PyrG"/>
    <property type="match status" value="1"/>
</dbReference>
<dbReference type="AlphaFoldDB" id="A0A2H0XBX2"/>
<dbReference type="GO" id="GO:0003883">
    <property type="term" value="F:CTP synthase activity"/>
    <property type="evidence" value="ECO:0007669"/>
    <property type="project" value="UniProtKB-EC"/>
</dbReference>
<dbReference type="GO" id="GO:0042802">
    <property type="term" value="F:identical protein binding"/>
    <property type="evidence" value="ECO:0007669"/>
    <property type="project" value="TreeGrafter"/>
</dbReference>
<gene>
    <name evidence="12" type="ORF">COT50_02005</name>
</gene>
<feature type="domain" description="CTP synthase N-terminal" evidence="11">
    <location>
        <begin position="5"/>
        <end position="267"/>
    </location>
</feature>
<dbReference type="SUPFAM" id="SSF52317">
    <property type="entry name" value="Class I glutamine amidotransferase-like"/>
    <property type="match status" value="1"/>
</dbReference>
<keyword evidence="7" id="KW-0315">Glutamine amidotransferase</keyword>
<evidence type="ECO:0000259" key="10">
    <source>
        <dbReference type="Pfam" id="PF00117"/>
    </source>
</evidence>
<comment type="similarity">
    <text evidence="2">Belongs to the CTP synthase family.</text>
</comment>
<protein>
    <recommendedName>
        <fullName evidence="3">CTP synthase (glutamine hydrolyzing)</fullName>
        <ecNumber evidence="3">6.3.4.2</ecNumber>
    </recommendedName>
</protein>
<comment type="caution">
    <text evidence="12">The sequence shown here is derived from an EMBL/GenBank/DDBJ whole genome shotgun (WGS) entry which is preliminary data.</text>
</comment>
<evidence type="ECO:0000256" key="6">
    <source>
        <dbReference type="ARBA" id="ARBA00022840"/>
    </source>
</evidence>
<dbReference type="Pfam" id="PF06418">
    <property type="entry name" value="CTP_synth_N"/>
    <property type="match status" value="1"/>
</dbReference>
<proteinExistence type="inferred from homology"/>
<dbReference type="GO" id="GO:0005829">
    <property type="term" value="C:cytosol"/>
    <property type="evidence" value="ECO:0007669"/>
    <property type="project" value="TreeGrafter"/>
</dbReference>
<dbReference type="InterPro" id="IPR017456">
    <property type="entry name" value="CTP_synthase_N"/>
</dbReference>
<dbReference type="Pfam" id="PF00117">
    <property type="entry name" value="GATase"/>
    <property type="match status" value="1"/>
</dbReference>
<evidence type="ECO:0000256" key="1">
    <source>
        <dbReference type="ARBA" id="ARBA00005171"/>
    </source>
</evidence>
<dbReference type="GO" id="GO:0044210">
    <property type="term" value="P:'de novo' CTP biosynthetic process"/>
    <property type="evidence" value="ECO:0007669"/>
    <property type="project" value="UniProtKB-UniPathway"/>
</dbReference>
<dbReference type="InterPro" id="IPR033828">
    <property type="entry name" value="GATase1_CTP_Synthase"/>
</dbReference>
<evidence type="ECO:0000256" key="3">
    <source>
        <dbReference type="ARBA" id="ARBA00012291"/>
    </source>
</evidence>
<keyword evidence="5" id="KW-0547">Nucleotide-binding</keyword>
<keyword evidence="8" id="KW-0665">Pyrimidine biosynthesis</keyword>
<dbReference type="PANTHER" id="PTHR11550:SF0">
    <property type="entry name" value="CTP SYNTHASE-RELATED"/>
    <property type="match status" value="1"/>
</dbReference>
<dbReference type="UniPathway" id="UPA00159">
    <property type="reaction ID" value="UER00277"/>
</dbReference>
<dbReference type="PANTHER" id="PTHR11550">
    <property type="entry name" value="CTP SYNTHASE"/>
    <property type="match status" value="1"/>
</dbReference>
<evidence type="ECO:0000256" key="2">
    <source>
        <dbReference type="ARBA" id="ARBA00007533"/>
    </source>
</evidence>
<dbReference type="InterPro" id="IPR027417">
    <property type="entry name" value="P-loop_NTPase"/>
</dbReference>
<dbReference type="GO" id="GO:0019856">
    <property type="term" value="P:pyrimidine nucleobase biosynthetic process"/>
    <property type="evidence" value="ECO:0007669"/>
    <property type="project" value="TreeGrafter"/>
</dbReference>
<dbReference type="GO" id="GO:0005524">
    <property type="term" value="F:ATP binding"/>
    <property type="evidence" value="ECO:0007669"/>
    <property type="project" value="UniProtKB-KW"/>
</dbReference>
<accession>A0A2H0XBX2</accession>
<evidence type="ECO:0000259" key="11">
    <source>
        <dbReference type="Pfam" id="PF06418"/>
    </source>
</evidence>